<dbReference type="CDD" id="cd07711">
    <property type="entry name" value="MBLAC1-like_MBL-fold"/>
    <property type="match status" value="1"/>
</dbReference>
<feature type="domain" description="Metallo-beta-lactamase" evidence="3">
    <location>
        <begin position="61"/>
        <end position="230"/>
    </location>
</feature>
<dbReference type="Gene3D" id="3.60.15.10">
    <property type="entry name" value="Ribonuclease Z/Hydroxyacylglutathione hydrolase-like"/>
    <property type="match status" value="1"/>
</dbReference>
<proteinExistence type="predicted"/>
<dbReference type="WBParaSite" id="PTRK_0000042300.2">
    <property type="protein sequence ID" value="PTRK_0000042300.2"/>
    <property type="gene ID" value="PTRK_0000042300"/>
</dbReference>
<evidence type="ECO:0000313" key="5">
    <source>
        <dbReference type="WBParaSite" id="PTRK_0000042300.2"/>
    </source>
</evidence>
<evidence type="ECO:0000259" key="3">
    <source>
        <dbReference type="SMART" id="SM00849"/>
    </source>
</evidence>
<sequence>MNNISLLFLYLFLVNIIHLNVLSAPNWFPKEEIFTPSINNVGIATLVTGMLERSSSFSKSVGAVTLIKDNGYFIVVDSPSSTDMVSKDEMLTSLALQNITPGEIQMAVTTHGHPDHFGQGNLFSNARHFFSSYEYLDNTYVTTDLSVNDTMKLTHHVEVWNTPGHTNQDVSVIVRTTCCGTIAIVGDLFYDENDANGNIKLWIDDAWNPQLGMINRRKVICNANRIVPGHGPMFKVTNAMKKLYNCSKCVKCAIINIKCKVCKPMIERIISTTTDFPTTLVSSTTSTTTTETPIISTSSTSSTTTKIPTTSSTTTEIPTTSTSTTTTEAPTTSTTTTEVPTTSTTTTEVPTTSTTTTEIPTTSTTTTEAPTTSTTTTEAPTTSTTTTEALTTSSTTTKVSTSTTISSTTSLKITTTETPTTSVPPCFEGPQLQYYIFTHPCLPCPSCPVYYPSKNENGGFNFEEFALKYNPVGKPINNNKDVEIPNCKFNLIIQLYHTKLILSKLPKYK</sequence>
<dbReference type="InterPro" id="IPR039344">
    <property type="entry name" value="MBLAC1"/>
</dbReference>
<keyword evidence="2" id="KW-0732">Signal</keyword>
<dbReference type="SUPFAM" id="SSF56281">
    <property type="entry name" value="Metallo-hydrolase/oxidoreductase"/>
    <property type="match status" value="1"/>
</dbReference>
<feature type="region of interest" description="Disordered" evidence="1">
    <location>
        <begin position="280"/>
        <end position="393"/>
    </location>
</feature>
<dbReference type="Pfam" id="PF00753">
    <property type="entry name" value="Lactamase_B"/>
    <property type="match status" value="1"/>
</dbReference>
<accession>A0A0N4Z146</accession>
<evidence type="ECO:0000313" key="4">
    <source>
        <dbReference type="Proteomes" id="UP000038045"/>
    </source>
</evidence>
<feature type="signal peptide" evidence="2">
    <location>
        <begin position="1"/>
        <end position="23"/>
    </location>
</feature>
<name>A0A0N4Z146_PARTI</name>
<evidence type="ECO:0000256" key="1">
    <source>
        <dbReference type="SAM" id="MobiDB-lite"/>
    </source>
</evidence>
<dbReference type="Proteomes" id="UP000038045">
    <property type="component" value="Unplaced"/>
</dbReference>
<dbReference type="SMART" id="SM00849">
    <property type="entry name" value="Lactamase_B"/>
    <property type="match status" value="1"/>
</dbReference>
<dbReference type="AlphaFoldDB" id="A0A0N4Z146"/>
<feature type="chain" id="PRO_5005891113" evidence="2">
    <location>
        <begin position="24"/>
        <end position="509"/>
    </location>
</feature>
<dbReference type="PANTHER" id="PTHR23200:SF39">
    <property type="entry name" value="PROTEIN CBG14679"/>
    <property type="match status" value="1"/>
</dbReference>
<reference evidence="5" key="1">
    <citation type="submission" date="2017-02" db="UniProtKB">
        <authorList>
            <consortium name="WormBaseParasite"/>
        </authorList>
    </citation>
    <scope>IDENTIFICATION</scope>
</reference>
<dbReference type="InterPro" id="IPR036866">
    <property type="entry name" value="RibonucZ/Hydroxyglut_hydro"/>
</dbReference>
<evidence type="ECO:0000256" key="2">
    <source>
        <dbReference type="SAM" id="SignalP"/>
    </source>
</evidence>
<dbReference type="PANTHER" id="PTHR23200">
    <property type="entry name" value="METALLO-BETA-LACTAMASE DOMAIN-CONTAINING PROTEIN 1"/>
    <property type="match status" value="1"/>
</dbReference>
<protein>
    <submittedName>
        <fullName evidence="5">Lactamase_B domain-containing protein</fullName>
    </submittedName>
</protein>
<keyword evidence="4" id="KW-1185">Reference proteome</keyword>
<dbReference type="InterPro" id="IPR001279">
    <property type="entry name" value="Metallo-B-lactamas"/>
</dbReference>
<organism evidence="4 5">
    <name type="scientific">Parastrongyloides trichosuri</name>
    <name type="common">Possum-specific nematode worm</name>
    <dbReference type="NCBI Taxonomy" id="131310"/>
    <lineage>
        <taxon>Eukaryota</taxon>
        <taxon>Metazoa</taxon>
        <taxon>Ecdysozoa</taxon>
        <taxon>Nematoda</taxon>
        <taxon>Chromadorea</taxon>
        <taxon>Rhabditida</taxon>
        <taxon>Tylenchina</taxon>
        <taxon>Panagrolaimomorpha</taxon>
        <taxon>Strongyloidoidea</taxon>
        <taxon>Strongyloididae</taxon>
        <taxon>Parastrongyloides</taxon>
    </lineage>
</organism>